<proteinExistence type="predicted"/>
<evidence type="ECO:0000313" key="2">
    <source>
        <dbReference type="Proteomes" id="UP000238186"/>
    </source>
</evidence>
<dbReference type="Proteomes" id="UP000238186">
    <property type="component" value="Unassembled WGS sequence"/>
</dbReference>
<protein>
    <recommendedName>
        <fullName evidence="3">DNA metabolism protein</fullName>
    </recommendedName>
</protein>
<dbReference type="AlphaFoldDB" id="A0A2S8DCI8"/>
<gene>
    <name evidence="1" type="ORF">C5K18_10810</name>
</gene>
<comment type="caution">
    <text evidence="1">The sequence shown here is derived from an EMBL/GenBank/DDBJ whole genome shotgun (WGS) entry which is preliminary data.</text>
</comment>
<evidence type="ECO:0008006" key="3">
    <source>
        <dbReference type="Google" id="ProtNLM"/>
    </source>
</evidence>
<organism evidence="1 2">
    <name type="scientific">Shigella dysenteriae</name>
    <dbReference type="NCBI Taxonomy" id="622"/>
    <lineage>
        <taxon>Bacteria</taxon>
        <taxon>Pseudomonadati</taxon>
        <taxon>Pseudomonadota</taxon>
        <taxon>Gammaproteobacteria</taxon>
        <taxon>Enterobacterales</taxon>
        <taxon>Enterobacteriaceae</taxon>
        <taxon>Shigella</taxon>
    </lineage>
</organism>
<sequence length="59" mass="6463">MAPGSARNTHVLCVRSGFSALSVSKLPATITPVEPSSYSLFNFQITKRYIKPLLLSRPL</sequence>
<name>A0A2S8DCI8_SHIDY</name>
<accession>A0A2S8DCI8</accession>
<dbReference type="EMBL" id="PUGT01000148">
    <property type="protein sequence ID" value="PQN08201.1"/>
    <property type="molecule type" value="Genomic_DNA"/>
</dbReference>
<evidence type="ECO:0000313" key="1">
    <source>
        <dbReference type="EMBL" id="PQN08201.1"/>
    </source>
</evidence>
<reference evidence="1 2" key="1">
    <citation type="submission" date="2018-02" db="EMBL/GenBank/DDBJ databases">
        <title>Distribution and characterization of Shiga toxin converting temperate phage carried by Shigella flexneri in Hispaniola.</title>
        <authorList>
            <person name="Fogolari M."/>
            <person name="Mavian C."/>
            <person name="Angeletti S."/>
            <person name="Salemi M."/>
            <person name="Lampel K.A."/>
            <person name="Maurelli A.T."/>
        </authorList>
    </citation>
    <scope>NUCLEOTIDE SEQUENCE [LARGE SCALE GENOMIC DNA]</scope>
    <source>
        <strain evidence="1 2">BS979</strain>
    </source>
</reference>